<gene>
    <name evidence="1" type="ORF">E4680_13505</name>
</gene>
<dbReference type="AlphaFoldDB" id="A0A4Z0F727"/>
<name>A0A4Z0F727_9GAMM</name>
<keyword evidence="2" id="KW-1185">Reference proteome</keyword>
<sequence>MTTVRLCDLKHPSLKFCNRTARKVFFARHGLDWRRFVFEGLPAAELEATGDAMALAVVAAAKEREAREAASGARYG</sequence>
<dbReference type="RefSeq" id="WP_135282947.1">
    <property type="nucleotide sequence ID" value="NZ_SRIO01000040.1"/>
</dbReference>
<protein>
    <submittedName>
        <fullName evidence="1">Uncharacterized protein</fullName>
    </submittedName>
</protein>
<dbReference type="Proteomes" id="UP000297890">
    <property type="component" value="Unassembled WGS sequence"/>
</dbReference>
<reference evidence="1 2" key="1">
    <citation type="journal article" date="2019" name="ISME J.">
        <title>Candidatus Macondimonas diazotrophica, a novel gammaproteobacterial genus dominating crude-oil-contaminated coastal sediments.</title>
        <authorList>
            <person name="Karthikeyan S."/>
            <person name="Konstantinidis K."/>
        </authorList>
    </citation>
    <scope>NUCLEOTIDE SEQUENCE [LARGE SCALE GENOMIC DNA]</scope>
    <source>
        <strain evidence="1 2">KTK01</strain>
    </source>
</reference>
<evidence type="ECO:0000313" key="2">
    <source>
        <dbReference type="Proteomes" id="UP000297890"/>
    </source>
</evidence>
<organism evidence="1 2">
    <name type="scientific">Candidatus Macondimonas diazotrophica</name>
    <dbReference type="NCBI Taxonomy" id="2305248"/>
    <lineage>
        <taxon>Bacteria</taxon>
        <taxon>Pseudomonadati</taxon>
        <taxon>Pseudomonadota</taxon>
        <taxon>Gammaproteobacteria</taxon>
        <taxon>Chromatiales</taxon>
        <taxon>Ectothiorhodospiraceae</taxon>
        <taxon>Candidatus Macondimonas</taxon>
    </lineage>
</organism>
<dbReference type="OrthoDB" id="6936674at2"/>
<dbReference type="EMBL" id="SRIO01000040">
    <property type="protein sequence ID" value="TFZ81176.1"/>
    <property type="molecule type" value="Genomic_DNA"/>
</dbReference>
<accession>A0A4Z0F727</accession>
<evidence type="ECO:0000313" key="1">
    <source>
        <dbReference type="EMBL" id="TFZ81176.1"/>
    </source>
</evidence>
<comment type="caution">
    <text evidence="1">The sequence shown here is derived from an EMBL/GenBank/DDBJ whole genome shotgun (WGS) entry which is preliminary data.</text>
</comment>
<proteinExistence type="predicted"/>